<reference evidence="17 18" key="1">
    <citation type="journal article" date="2013" name="Genome Announc.">
        <title>Draft Genome Sequence of Arthrobacter crystallopoietes Strain BAB-32, Revealing Genes for Bioremediation.</title>
        <authorList>
            <person name="Joshi M.N."/>
            <person name="Pandit A.S."/>
            <person name="Sharma A."/>
            <person name="Pandya R.V."/>
            <person name="Desai S.M."/>
            <person name="Saxena A.K."/>
            <person name="Bagatharia S.B."/>
        </authorList>
    </citation>
    <scope>NUCLEOTIDE SEQUENCE [LARGE SCALE GENOMIC DNA]</scope>
    <source>
        <strain evidence="17 18">BAB-32</strain>
    </source>
</reference>
<dbReference type="Proteomes" id="UP000010729">
    <property type="component" value="Unassembled WGS sequence"/>
</dbReference>
<comment type="caution">
    <text evidence="17">The sequence shown here is derived from an EMBL/GenBank/DDBJ whole genome shotgun (WGS) entry which is preliminary data.</text>
</comment>
<feature type="domain" description="Plastocyanin-like" evidence="15">
    <location>
        <begin position="629"/>
        <end position="730"/>
    </location>
</feature>
<dbReference type="InterPro" id="IPR028096">
    <property type="entry name" value="EfeO_Cupredoxin"/>
</dbReference>
<dbReference type="EC" id="1.7.2.1" evidence="5"/>
<accession>N1V7R5</accession>
<sequence>MTLPAPTRPAKSARASWHRKASLPVTVWFVLLIVLAFVHPFVPESRWLLVHMFTLGMVTNSILIWSQHFTEALLKNRLPDSARRVQLLRLRIMNAGIVVTIAGILPGIWPLTLAGAVLVGGAVAWHAVHLMLQLRRALPARFSTTVRFYIAAALLLPVGAAFGAVMAYGLDDAAHARFLLAHQATNLLGFVGLTMVGTLITLWPTILRTRMTVGMEVAGWRSLVAMAAGLAVCVLGALAGLAPAAAFGVVLYVLGIGYIGVHFVRCAVASPPTDFPALSVGAGLLWLAGSLIALAAVLLNGPLEPARLEALTVPFAAGFVAQVLLGVMAYLMPTIMGGGPATVKAAGAEMGRAAMLRLAVVNCGLVVCLLPVPGWARVIVSVLILLAFASFLPLMFRSVRISVAGRKAMMANAGKPLPLQTGQAPKPANHLAWGASGLVLVLLGTLSGIALEPGALSGGARQAATVAPTGETTTVRVSAADMRFTPSSVEVPAGNRLVIELTNDDPSTVHDLRLVTGPESGRLHPGESATIDAGIIGADVDGWCTVVGHRSQGMVFDVNVIGGPASGEEAPASGHTGHTANDGGAVPSIDFLAPPGTDYVPRAADLEPAAEGTTHRLTLDVEELAQEVAPDVRQQAWTFNGRVMGPTLRGKVGDRFEITLVNRGSMGHSVDYHAGAVSPDEPMRTIPPGESLVYEFTASRSGIWLYHCGTAPVSAHIAAGLFGAVLIDPPGLPDVDREFLLVQSETYLGEPDAPVNVGKIQAEEPDIVMFNGHATQYRHHPLAAAAGERVRIWVLNAGPSRGTSFHVIGGQFDAVFKEGAWLLEPDNPGQGGAQALDLSAAQGGFAELEFAKPGRYTFLSHALVDAERGALGFIDVE</sequence>
<dbReference type="OrthoDB" id="345021at2"/>
<evidence type="ECO:0000256" key="10">
    <source>
        <dbReference type="ARBA" id="ARBA00023008"/>
    </source>
</evidence>
<keyword evidence="9" id="KW-0560">Oxidoreductase</keyword>
<dbReference type="GO" id="GO:0050421">
    <property type="term" value="F:nitrite reductase (NO-forming) activity"/>
    <property type="evidence" value="ECO:0007669"/>
    <property type="project" value="UniProtKB-EC"/>
</dbReference>
<feature type="binding site" description="type 1 copper site" evidence="12">
    <location>
        <position position="673"/>
    </location>
    <ligand>
        <name>Cu cation</name>
        <dbReference type="ChEBI" id="CHEBI:23378"/>
        <label>1</label>
    </ligand>
</feature>
<protein>
    <recommendedName>
        <fullName evidence="6">Copper-containing nitrite reductase</fullName>
        <ecNumber evidence="5">1.7.2.1</ecNumber>
    </recommendedName>
</protein>
<gene>
    <name evidence="17" type="ORF">D477_010536</name>
</gene>
<dbReference type="InterPro" id="IPR001287">
    <property type="entry name" value="NO2-reductase_Cu"/>
</dbReference>
<evidence type="ECO:0000256" key="11">
    <source>
        <dbReference type="ARBA" id="ARBA00049340"/>
    </source>
</evidence>
<feature type="transmembrane region" description="Helical" evidence="14">
    <location>
        <begin position="378"/>
        <end position="396"/>
    </location>
</feature>
<evidence type="ECO:0000256" key="1">
    <source>
        <dbReference type="ARBA" id="ARBA00001960"/>
    </source>
</evidence>
<comment type="cofactor">
    <cofactor evidence="1 12">
        <name>Cu(+)</name>
        <dbReference type="ChEBI" id="CHEBI:49552"/>
    </cofactor>
</comment>
<proteinExistence type="inferred from homology"/>
<feature type="binding site" description="type 1 copper site" evidence="12">
    <location>
        <position position="668"/>
    </location>
    <ligand>
        <name>Cu cation</name>
        <dbReference type="ChEBI" id="CHEBI:23378"/>
        <label>1</label>
    </ligand>
</feature>
<dbReference type="PANTHER" id="PTHR11709:SF394">
    <property type="entry name" value="FI03373P-RELATED"/>
    <property type="match status" value="1"/>
</dbReference>
<name>N1V7R5_9MICC</name>
<feature type="transmembrane region" description="Helical" evidence="14">
    <location>
        <begin position="187"/>
        <end position="206"/>
    </location>
</feature>
<evidence type="ECO:0000256" key="5">
    <source>
        <dbReference type="ARBA" id="ARBA00011882"/>
    </source>
</evidence>
<evidence type="ECO:0000256" key="14">
    <source>
        <dbReference type="SAM" id="Phobius"/>
    </source>
</evidence>
<keyword evidence="8" id="KW-0677">Repeat</keyword>
<keyword evidence="10 12" id="KW-0186">Copper</keyword>
<keyword evidence="7 12" id="KW-0479">Metal-binding</keyword>
<feature type="transmembrane region" description="Helical" evidence="14">
    <location>
        <begin position="87"/>
        <end position="109"/>
    </location>
</feature>
<feature type="binding site" description="type 1 copper site" evidence="12">
    <location>
        <position position="708"/>
    </location>
    <ligand>
        <name>Cu cation</name>
        <dbReference type="ChEBI" id="CHEBI:23378"/>
        <label>1</label>
    </ligand>
</feature>
<evidence type="ECO:0000256" key="2">
    <source>
        <dbReference type="ARBA" id="ARBA00001973"/>
    </source>
</evidence>
<dbReference type="InterPro" id="IPR045087">
    <property type="entry name" value="Cu-oxidase_fam"/>
</dbReference>
<feature type="transmembrane region" description="Helical" evidence="14">
    <location>
        <begin position="146"/>
        <end position="167"/>
    </location>
</feature>
<dbReference type="AlphaFoldDB" id="N1V7R5"/>
<evidence type="ECO:0000256" key="9">
    <source>
        <dbReference type="ARBA" id="ARBA00023002"/>
    </source>
</evidence>
<feature type="domain" description="EfeO-type cupredoxin-like" evidence="16">
    <location>
        <begin position="468"/>
        <end position="532"/>
    </location>
</feature>
<feature type="transmembrane region" description="Helical" evidence="14">
    <location>
        <begin position="21"/>
        <end position="42"/>
    </location>
</feature>
<evidence type="ECO:0000256" key="12">
    <source>
        <dbReference type="PIRSR" id="PIRSR601287-1"/>
    </source>
</evidence>
<comment type="subunit">
    <text evidence="4">Homotrimer.</text>
</comment>
<evidence type="ECO:0000256" key="6">
    <source>
        <dbReference type="ARBA" id="ARBA00017290"/>
    </source>
</evidence>
<evidence type="ECO:0000313" key="18">
    <source>
        <dbReference type="Proteomes" id="UP000010729"/>
    </source>
</evidence>
<organism evidence="17 18">
    <name type="scientific">Arthrobacter crystallopoietes BAB-32</name>
    <dbReference type="NCBI Taxonomy" id="1246476"/>
    <lineage>
        <taxon>Bacteria</taxon>
        <taxon>Bacillati</taxon>
        <taxon>Actinomycetota</taxon>
        <taxon>Actinomycetes</taxon>
        <taxon>Micrococcales</taxon>
        <taxon>Micrococcaceae</taxon>
        <taxon>Crystallibacter</taxon>
    </lineage>
</organism>
<dbReference type="PANTHER" id="PTHR11709">
    <property type="entry name" value="MULTI-COPPER OXIDASE"/>
    <property type="match status" value="1"/>
</dbReference>
<evidence type="ECO:0000256" key="13">
    <source>
        <dbReference type="SAM" id="MobiDB-lite"/>
    </source>
</evidence>
<feature type="transmembrane region" description="Helical" evidence="14">
    <location>
        <begin position="244"/>
        <end position="264"/>
    </location>
</feature>
<dbReference type="PRINTS" id="PR00695">
    <property type="entry name" value="CUNO2RDTASE"/>
</dbReference>
<feature type="transmembrane region" description="Helical" evidence="14">
    <location>
        <begin position="431"/>
        <end position="451"/>
    </location>
</feature>
<feature type="binding site" description="type 1 copper site" evidence="12">
    <location>
        <position position="707"/>
    </location>
    <ligand>
        <name>Cu cation</name>
        <dbReference type="ChEBI" id="CHEBI:23378"/>
        <label>1</label>
    </ligand>
</feature>
<dbReference type="EMBL" id="ANPE02000123">
    <property type="protein sequence ID" value="EMY34273.1"/>
    <property type="molecule type" value="Genomic_DNA"/>
</dbReference>
<evidence type="ECO:0000313" key="17">
    <source>
        <dbReference type="EMBL" id="EMY34273.1"/>
    </source>
</evidence>
<feature type="transmembrane region" description="Helical" evidence="14">
    <location>
        <begin position="354"/>
        <end position="372"/>
    </location>
</feature>
<feature type="transmembrane region" description="Helical" evidence="14">
    <location>
        <begin position="115"/>
        <end position="134"/>
    </location>
</feature>
<feature type="transmembrane region" description="Helical" evidence="14">
    <location>
        <begin position="48"/>
        <end position="66"/>
    </location>
</feature>
<dbReference type="InterPro" id="IPR008972">
    <property type="entry name" value="Cupredoxin"/>
</dbReference>
<evidence type="ECO:0000256" key="4">
    <source>
        <dbReference type="ARBA" id="ARBA00011233"/>
    </source>
</evidence>
<keyword evidence="14" id="KW-1133">Transmembrane helix</keyword>
<evidence type="ECO:0000259" key="15">
    <source>
        <dbReference type="Pfam" id="PF07732"/>
    </source>
</evidence>
<comment type="catalytic activity">
    <reaction evidence="11">
        <text>nitric oxide + Fe(III)-[cytochrome c] + H2O = Fe(II)-[cytochrome c] + nitrite + 2 H(+)</text>
        <dbReference type="Rhea" id="RHEA:15233"/>
        <dbReference type="Rhea" id="RHEA-COMP:10350"/>
        <dbReference type="Rhea" id="RHEA-COMP:14399"/>
        <dbReference type="ChEBI" id="CHEBI:15377"/>
        <dbReference type="ChEBI" id="CHEBI:15378"/>
        <dbReference type="ChEBI" id="CHEBI:16301"/>
        <dbReference type="ChEBI" id="CHEBI:16480"/>
        <dbReference type="ChEBI" id="CHEBI:29033"/>
        <dbReference type="ChEBI" id="CHEBI:29034"/>
        <dbReference type="EC" id="1.7.2.1"/>
    </reaction>
</comment>
<dbReference type="InterPro" id="IPR011707">
    <property type="entry name" value="Cu-oxidase-like_N"/>
</dbReference>
<dbReference type="CDD" id="cd11020">
    <property type="entry name" value="CuRO_1_CuNIR"/>
    <property type="match status" value="1"/>
</dbReference>
<feature type="binding site" description="type 1 copper site" evidence="12">
    <location>
        <position position="861"/>
    </location>
    <ligand>
        <name>Cu cation</name>
        <dbReference type="ChEBI" id="CHEBI:23378"/>
        <label>1</label>
    </ligand>
</feature>
<feature type="transmembrane region" description="Helical" evidence="14">
    <location>
        <begin position="276"/>
        <end position="299"/>
    </location>
</feature>
<evidence type="ECO:0000256" key="7">
    <source>
        <dbReference type="ARBA" id="ARBA00022723"/>
    </source>
</evidence>
<dbReference type="CDD" id="cd04208">
    <property type="entry name" value="CuRO_2_CuNIR"/>
    <property type="match status" value="1"/>
</dbReference>
<dbReference type="GO" id="GO:0005507">
    <property type="term" value="F:copper ion binding"/>
    <property type="evidence" value="ECO:0007669"/>
    <property type="project" value="InterPro"/>
</dbReference>
<evidence type="ECO:0000256" key="8">
    <source>
        <dbReference type="ARBA" id="ARBA00022737"/>
    </source>
</evidence>
<dbReference type="RefSeq" id="WP_005268944.1">
    <property type="nucleotide sequence ID" value="NZ_ANPE02000123.1"/>
</dbReference>
<feature type="transmembrane region" description="Helical" evidence="14">
    <location>
        <begin position="218"/>
        <end position="238"/>
    </location>
</feature>
<evidence type="ECO:0000259" key="16">
    <source>
        <dbReference type="Pfam" id="PF13473"/>
    </source>
</evidence>
<dbReference type="Gene3D" id="2.60.40.420">
    <property type="entry name" value="Cupredoxins - blue copper proteins"/>
    <property type="match status" value="3"/>
</dbReference>
<dbReference type="Pfam" id="PF13473">
    <property type="entry name" value="Cupredoxin_1"/>
    <property type="match status" value="1"/>
</dbReference>
<feature type="binding site" description="type 1 copper site" evidence="12">
    <location>
        <position position="716"/>
    </location>
    <ligand>
        <name>Cu cation</name>
        <dbReference type="ChEBI" id="CHEBI:23378"/>
        <label>1</label>
    </ligand>
</feature>
<comment type="similarity">
    <text evidence="3">Belongs to the multicopper oxidase family.</text>
</comment>
<dbReference type="SUPFAM" id="SSF49503">
    <property type="entry name" value="Cupredoxins"/>
    <property type="match status" value="3"/>
</dbReference>
<feature type="region of interest" description="Disordered" evidence="13">
    <location>
        <begin position="566"/>
        <end position="585"/>
    </location>
</feature>
<evidence type="ECO:0000256" key="3">
    <source>
        <dbReference type="ARBA" id="ARBA00010609"/>
    </source>
</evidence>
<comment type="cofactor">
    <cofactor evidence="2 12">
        <name>Cu(2+)</name>
        <dbReference type="ChEBI" id="CHEBI:29036"/>
    </cofactor>
</comment>
<dbReference type="Pfam" id="PF07732">
    <property type="entry name" value="Cu-oxidase_3"/>
    <property type="match status" value="1"/>
</dbReference>
<keyword evidence="14" id="KW-0472">Membrane</keyword>
<keyword evidence="14" id="KW-0812">Transmembrane</keyword>
<keyword evidence="18" id="KW-1185">Reference proteome</keyword>
<feature type="transmembrane region" description="Helical" evidence="14">
    <location>
        <begin position="311"/>
        <end position="333"/>
    </location>
</feature>